<reference evidence="3" key="1">
    <citation type="submission" date="2015-10" db="EMBL/GenBank/DDBJ databases">
        <authorList>
            <person name="Devillers H."/>
        </authorList>
    </citation>
    <scope>NUCLEOTIDE SEQUENCE [LARGE SCALE GENOMIC DNA]</scope>
</reference>
<evidence type="ECO:0000313" key="3">
    <source>
        <dbReference type="Proteomes" id="UP000236544"/>
    </source>
</evidence>
<dbReference type="Proteomes" id="UP000236544">
    <property type="component" value="Unassembled WGS sequence"/>
</dbReference>
<dbReference type="OrthoDB" id="4034650at2759"/>
<dbReference type="AlphaFoldDB" id="A0A0P1KMN9"/>
<keyword evidence="3" id="KW-1185">Reference proteome</keyword>
<dbReference type="Pfam" id="PF08623">
    <property type="entry name" value="TIP120"/>
    <property type="match status" value="1"/>
</dbReference>
<name>A0A0P1KMN9_9SACH</name>
<protein>
    <submittedName>
        <fullName evidence="2">LAQU0S02e02828g1_1</fullName>
    </submittedName>
</protein>
<sequence length="660" mass="74296">MLLSDIIDQYYNTQDHDLRYMALREHILNARDRWSDAQLKELVSRVLIPALSDQDTAIVELVSTQVFPHVATLHPLETEPCIIVPLCHKLHFLPETPNSVSREIHPDEPQDGPLILQSLRNVLSKFRSPLVSPESLAVYCNCFQNMLERPYLAWETLGLLIQLSEDQHVIEAWYPRLYVLALQDGRATAMNAMQVATSRVSPSVILQCLKQAGPFTEAHAKLLSQTTQEHPAFRLCYGELVQLLLQQPFTETVCSTLANLSVWLQQPAMEPASPMKAALTDALFERCRMILSSASELGQPISEEEDQAQDNYLRQLSDASGDEDNDCEFDDEEDEEAALAPKLCLRLLRLLPLPIPQYVIDSLESPNLNEAALLELIGTKPLALPHVVSKLSRAADRLPVDKMPSNVLEALPSSPQVRHRLAFLNEPSIIPPNAPLVLASAVLKDTENINDNTARCLLEMLDYHLNLESADLQQYHLAIDAAASAAKRPEIHHLHDRIAQLICPHLKPNKAFIRTIKVGNMKQAIDDGVSFRLNCYTLLQQLDLSYPVQCLILQECVDRGFKDESSIKEAAAELFAKVLELAWQNIRIRDAAWFVEHLCPRVKDRVQKLLSMEPQNTATQHQIADWMRGLKVLENVGLVAGDRFRIVKNDLECTFIDPAV</sequence>
<dbReference type="InterPro" id="IPR011989">
    <property type="entry name" value="ARM-like"/>
</dbReference>
<evidence type="ECO:0000259" key="1">
    <source>
        <dbReference type="Pfam" id="PF08623"/>
    </source>
</evidence>
<dbReference type="InterPro" id="IPR013932">
    <property type="entry name" value="TATA-bd_TIP120"/>
</dbReference>
<feature type="domain" description="TATA-binding protein interacting (TIP20)" evidence="1">
    <location>
        <begin position="492"/>
        <end position="621"/>
    </location>
</feature>
<organism evidence="2 3">
    <name type="scientific">Lachancea quebecensis</name>
    <dbReference type="NCBI Taxonomy" id="1654605"/>
    <lineage>
        <taxon>Eukaryota</taxon>
        <taxon>Fungi</taxon>
        <taxon>Dikarya</taxon>
        <taxon>Ascomycota</taxon>
        <taxon>Saccharomycotina</taxon>
        <taxon>Saccharomycetes</taxon>
        <taxon>Saccharomycetales</taxon>
        <taxon>Saccharomycetaceae</taxon>
        <taxon>Lachancea</taxon>
    </lineage>
</organism>
<gene>
    <name evidence="2" type="ORF">LAQU0_S02e02828g</name>
</gene>
<dbReference type="EMBL" id="LN890542">
    <property type="protein sequence ID" value="CUS20982.1"/>
    <property type="molecule type" value="Genomic_DNA"/>
</dbReference>
<dbReference type="Gene3D" id="1.25.10.10">
    <property type="entry name" value="Leucine-rich Repeat Variant"/>
    <property type="match status" value="1"/>
</dbReference>
<proteinExistence type="predicted"/>
<evidence type="ECO:0000313" key="2">
    <source>
        <dbReference type="EMBL" id="CUS20982.1"/>
    </source>
</evidence>
<accession>A0A0P1KMN9</accession>